<evidence type="ECO:0000256" key="4">
    <source>
        <dbReference type="ARBA" id="ARBA00022989"/>
    </source>
</evidence>
<evidence type="ECO:0000259" key="8">
    <source>
        <dbReference type="Pfam" id="PF06738"/>
    </source>
</evidence>
<feature type="transmembrane region" description="Helical" evidence="7">
    <location>
        <begin position="232"/>
        <end position="256"/>
    </location>
</feature>
<evidence type="ECO:0000256" key="6">
    <source>
        <dbReference type="ARBA" id="ARBA00034125"/>
    </source>
</evidence>
<reference evidence="9 10" key="1">
    <citation type="submission" date="2021-02" db="EMBL/GenBank/DDBJ databases">
        <title>Nitrogen-fixing ability and nitrogen fixation related genes of thermophilic fermentative bacteria in the genus Caldicellulosiruptor.</title>
        <authorList>
            <person name="Chen Y."/>
            <person name="Nishihara A."/>
            <person name="Haruta S."/>
        </authorList>
    </citation>
    <scope>NUCLEOTIDE SEQUENCE [LARGE SCALE GENOMIC DNA]</scope>
    <source>
        <strain evidence="9 10">YA01</strain>
    </source>
</reference>
<organism evidence="9 10">
    <name type="scientific">Caldicellulosiruptor diazotrophicus</name>
    <dbReference type="NCBI Taxonomy" id="2806205"/>
    <lineage>
        <taxon>Bacteria</taxon>
        <taxon>Bacillati</taxon>
        <taxon>Bacillota</taxon>
        <taxon>Bacillota incertae sedis</taxon>
        <taxon>Caldicellulosiruptorales</taxon>
        <taxon>Caldicellulosiruptoraceae</taxon>
        <taxon>Caldicellulosiruptor</taxon>
    </lineage>
</organism>
<keyword evidence="5 7" id="KW-0472">Membrane</keyword>
<evidence type="ECO:0000256" key="5">
    <source>
        <dbReference type="ARBA" id="ARBA00023136"/>
    </source>
</evidence>
<keyword evidence="2" id="KW-1003">Cell membrane</keyword>
<dbReference type="InterPro" id="IPR050539">
    <property type="entry name" value="ThrE_Dicarb/AminoAcid_Exp"/>
</dbReference>
<evidence type="ECO:0000256" key="2">
    <source>
        <dbReference type="ARBA" id="ARBA00022475"/>
    </source>
</evidence>
<evidence type="ECO:0000256" key="3">
    <source>
        <dbReference type="ARBA" id="ARBA00022692"/>
    </source>
</evidence>
<dbReference type="InterPro" id="IPR010619">
    <property type="entry name" value="ThrE-like_N"/>
</dbReference>
<evidence type="ECO:0000256" key="7">
    <source>
        <dbReference type="SAM" id="Phobius"/>
    </source>
</evidence>
<keyword evidence="3 7" id="KW-0812">Transmembrane</keyword>
<comment type="similarity">
    <text evidence="6">Belongs to the ThrE exporter (TC 2.A.79) family.</text>
</comment>
<dbReference type="EMBL" id="AP024480">
    <property type="protein sequence ID" value="BCS81491.1"/>
    <property type="molecule type" value="Genomic_DNA"/>
</dbReference>
<protein>
    <submittedName>
        <fullName evidence="9">Membrane protein</fullName>
    </submittedName>
</protein>
<dbReference type="PANTHER" id="PTHR34390">
    <property type="entry name" value="UPF0442 PROTEIN YJJB-RELATED"/>
    <property type="match status" value="1"/>
</dbReference>
<keyword evidence="4 7" id="KW-1133">Transmembrane helix</keyword>
<evidence type="ECO:0000256" key="1">
    <source>
        <dbReference type="ARBA" id="ARBA00004651"/>
    </source>
</evidence>
<feature type="transmembrane region" description="Helical" evidence="7">
    <location>
        <begin position="173"/>
        <end position="195"/>
    </location>
</feature>
<feature type="domain" description="Threonine/serine exporter-like N-terminal" evidence="8">
    <location>
        <begin position="17"/>
        <end position="255"/>
    </location>
</feature>
<sequence>MEAILKKMMSSKQLIEIALLAGEIMLTNGAETHRVEDTMVRICSKGKLRLAESFVIPTVIVATVADENNNLVTVSKRIKSRTIDLNKISLVNQFSRDFQTHEYTYEQAIEILNKIKNKKGYSFYLLPFAAALVCCFSTILFGGKIRDAISAFFVGFVTQTILNFMNFKNFSYFISYIIGGSITALIALITVNLNIGIHLDKIIIGSVMIMTPGVAITNAIRDTIAGDLLSGVARGVEAFLIAVFIATGAGITLSLFR</sequence>
<evidence type="ECO:0000313" key="10">
    <source>
        <dbReference type="Proteomes" id="UP000663623"/>
    </source>
</evidence>
<name>A0ABM7NMX7_9FIRM</name>
<dbReference type="Pfam" id="PF06738">
    <property type="entry name" value="ThrE"/>
    <property type="match status" value="1"/>
</dbReference>
<accession>A0ABM7NMX7</accession>
<dbReference type="Proteomes" id="UP000663623">
    <property type="component" value="Chromosome"/>
</dbReference>
<feature type="transmembrane region" description="Helical" evidence="7">
    <location>
        <begin position="121"/>
        <end position="141"/>
    </location>
</feature>
<proteinExistence type="inferred from homology"/>
<dbReference type="PANTHER" id="PTHR34390:SF2">
    <property type="entry name" value="SUCCINATE TRANSPORTER SUBUNIT YJJP-RELATED"/>
    <property type="match status" value="1"/>
</dbReference>
<comment type="subcellular location">
    <subcellularLocation>
        <location evidence="1">Cell membrane</location>
        <topology evidence="1">Multi-pass membrane protein</topology>
    </subcellularLocation>
</comment>
<keyword evidence="10" id="KW-1185">Reference proteome</keyword>
<feature type="transmembrane region" description="Helical" evidence="7">
    <location>
        <begin position="202"/>
        <end position="220"/>
    </location>
</feature>
<evidence type="ECO:0000313" key="9">
    <source>
        <dbReference type="EMBL" id="BCS81491.1"/>
    </source>
</evidence>
<gene>
    <name evidence="9" type="ORF">CaldiYA01_14510</name>
</gene>